<dbReference type="Pfam" id="PF00535">
    <property type="entry name" value="Glycos_transf_2"/>
    <property type="match status" value="1"/>
</dbReference>
<dbReference type="Proteomes" id="UP001175137">
    <property type="component" value="Unassembled WGS sequence"/>
</dbReference>
<dbReference type="InterPro" id="IPR001173">
    <property type="entry name" value="Glyco_trans_2-like"/>
</dbReference>
<evidence type="ECO:0000313" key="4">
    <source>
        <dbReference type="Proteomes" id="UP001175137"/>
    </source>
</evidence>
<comment type="caution">
    <text evidence="3">The sequence shown here is derived from an EMBL/GenBank/DDBJ whole genome shotgun (WGS) entry which is preliminary data.</text>
</comment>
<proteinExistence type="inferred from homology"/>
<dbReference type="InterPro" id="IPR029044">
    <property type="entry name" value="Nucleotide-diphossugar_trans"/>
</dbReference>
<organism evidence="3 4">
    <name type="scientific">Bacillus cereus</name>
    <dbReference type="NCBI Taxonomy" id="1396"/>
    <lineage>
        <taxon>Bacteria</taxon>
        <taxon>Bacillati</taxon>
        <taxon>Bacillota</taxon>
        <taxon>Bacilli</taxon>
        <taxon>Bacillales</taxon>
        <taxon>Bacillaceae</taxon>
        <taxon>Bacillus</taxon>
        <taxon>Bacillus cereus group</taxon>
    </lineage>
</organism>
<dbReference type="SUPFAM" id="SSF53448">
    <property type="entry name" value="Nucleotide-diphospho-sugar transferases"/>
    <property type="match status" value="1"/>
</dbReference>
<reference evidence="3" key="1">
    <citation type="submission" date="2023-07" db="EMBL/GenBank/DDBJ databases">
        <title>Complete genome sequence of Bacillus cereus SRCM126073 isolated from soil.</title>
        <authorList>
            <person name="Yang H.-G."/>
            <person name="Ryu M.-S."/>
            <person name="Ha G.-S."/>
            <person name="Yang H.-J."/>
            <person name="Jeong D.-Y."/>
        </authorList>
    </citation>
    <scope>NUCLEOTIDE SEQUENCE</scope>
    <source>
        <strain evidence="3">SRCM126073</strain>
    </source>
</reference>
<dbReference type="RefSeq" id="WP_152121719.1">
    <property type="nucleotide sequence ID" value="NZ_CP090421.1"/>
</dbReference>
<dbReference type="PANTHER" id="PTHR22916">
    <property type="entry name" value="GLYCOSYLTRANSFERASE"/>
    <property type="match status" value="1"/>
</dbReference>
<dbReference type="GO" id="GO:0016758">
    <property type="term" value="F:hexosyltransferase activity"/>
    <property type="evidence" value="ECO:0007669"/>
    <property type="project" value="UniProtKB-ARBA"/>
</dbReference>
<gene>
    <name evidence="3" type="ORF">QYM23_28450</name>
</gene>
<dbReference type="AlphaFoldDB" id="A0AAW7NNQ8"/>
<protein>
    <submittedName>
        <fullName evidence="3">Glycosyltransferase family 2 protein</fullName>
        <ecNumber evidence="3">2.4.-.-</ecNumber>
    </submittedName>
</protein>
<evidence type="ECO:0000256" key="1">
    <source>
        <dbReference type="ARBA" id="ARBA00006739"/>
    </source>
</evidence>
<dbReference type="Gene3D" id="3.90.550.10">
    <property type="entry name" value="Spore Coat Polysaccharide Biosynthesis Protein SpsA, Chain A"/>
    <property type="match status" value="1"/>
</dbReference>
<evidence type="ECO:0000259" key="2">
    <source>
        <dbReference type="Pfam" id="PF00535"/>
    </source>
</evidence>
<comment type="similarity">
    <text evidence="1">Belongs to the glycosyltransferase 2 family.</text>
</comment>
<name>A0AAW7NNQ8_BACCE</name>
<dbReference type="EMBL" id="JAUIQW010000001">
    <property type="protein sequence ID" value="MDN4876735.1"/>
    <property type="molecule type" value="Genomic_DNA"/>
</dbReference>
<dbReference type="EC" id="2.4.-.-" evidence="3"/>
<dbReference type="CDD" id="cd00761">
    <property type="entry name" value="Glyco_tranf_GTA_type"/>
    <property type="match status" value="1"/>
</dbReference>
<accession>A0AAW7NNQ8</accession>
<dbReference type="PANTHER" id="PTHR22916:SF3">
    <property type="entry name" value="UDP-GLCNAC:BETAGAL BETA-1,3-N-ACETYLGLUCOSAMINYLTRANSFERASE-LIKE PROTEIN 1"/>
    <property type="match status" value="1"/>
</dbReference>
<keyword evidence="3" id="KW-0808">Transferase</keyword>
<keyword evidence="3" id="KW-0328">Glycosyltransferase</keyword>
<evidence type="ECO:0000313" key="3">
    <source>
        <dbReference type="EMBL" id="MDN4876735.1"/>
    </source>
</evidence>
<feature type="domain" description="Glycosyltransferase 2-like" evidence="2">
    <location>
        <begin position="5"/>
        <end position="129"/>
    </location>
</feature>
<sequence>MARVTVLMPVYNGESYLGEAIESILNQTYKDFELLIINDGSTDKSLEIINSFQDSRIRLVNNEVNLKLIRTLNKGLDLATGEYIARMDSDDIAHPRRLELQVKTMDEDKEIVICGTSLRFIGKRFSFPFLVEGTENIKNYLVVKNCLIHPSVMIRNSIFKKENIRYDEAFIHAEDYELFQRVSSRYKIVNLKQPLLFYRLSSTGISRVHEVEQKKMEISISMKALQGIGINFNRNKYDKTYLSKKEIVQAKEELEMAYNSNNISDGHDVAKIIQLLWIDICRKGSKHGIWMAKNIFSLPILDLKDKLLRRLVARVFFKCILKK</sequence>